<proteinExistence type="predicted"/>
<name>A0ABT3J3K9_9RHOB</name>
<gene>
    <name evidence="1" type="ORF">OM960_11780</name>
</gene>
<dbReference type="Proteomes" id="UP001207582">
    <property type="component" value="Unassembled WGS sequence"/>
</dbReference>
<evidence type="ECO:0000313" key="1">
    <source>
        <dbReference type="EMBL" id="MCW3782269.1"/>
    </source>
</evidence>
<dbReference type="EMBL" id="JAPDOG010000009">
    <property type="protein sequence ID" value="MCW3782269.1"/>
    <property type="molecule type" value="Genomic_DNA"/>
</dbReference>
<dbReference type="RefSeq" id="WP_264772080.1">
    <property type="nucleotide sequence ID" value="NZ_JAPDOG010000009.1"/>
</dbReference>
<comment type="caution">
    <text evidence="1">The sequence shown here is derived from an EMBL/GenBank/DDBJ whole genome shotgun (WGS) entry which is preliminary data.</text>
</comment>
<protein>
    <submittedName>
        <fullName evidence="1">Uncharacterized protein</fullName>
    </submittedName>
</protein>
<accession>A0ABT3J3K9</accession>
<organism evidence="1 2">
    <name type="scientific">Defluviimonas salinarum</name>
    <dbReference type="NCBI Taxonomy" id="2992147"/>
    <lineage>
        <taxon>Bacteria</taxon>
        <taxon>Pseudomonadati</taxon>
        <taxon>Pseudomonadota</taxon>
        <taxon>Alphaproteobacteria</taxon>
        <taxon>Rhodobacterales</taxon>
        <taxon>Paracoccaceae</taxon>
        <taxon>Albidovulum</taxon>
    </lineage>
</organism>
<keyword evidence="2" id="KW-1185">Reference proteome</keyword>
<reference evidence="1 2" key="1">
    <citation type="submission" date="2022-10" db="EMBL/GenBank/DDBJ databases">
        <title>Defluviimonas sp. CAU 1641 isolated from mud.</title>
        <authorList>
            <person name="Kim W."/>
        </authorList>
    </citation>
    <scope>NUCLEOTIDE SEQUENCE [LARGE SCALE GENOMIC DNA]</scope>
    <source>
        <strain evidence="1 2">CAU 1641</strain>
    </source>
</reference>
<evidence type="ECO:0000313" key="2">
    <source>
        <dbReference type="Proteomes" id="UP001207582"/>
    </source>
</evidence>
<sequence>MTVELQCDRIRFAPAAYEDAQDIVAKQGLSIRFMKNGSTEAGAFQVGSDNASVGIVDNFPVEIVFLDAADHSFVLDGIARNAVLNLSMIDREVTYGLFDLKGSGAAVRALRAACGSGAAPTSSASTESASMEAPEGIVYCGGGGITRQIEYAILAQRDGEWDAIVTVNGESQRAMTAYSYFGNSPVPKGFQVALLLEDRGEMLVFSDAGENWLEYGDYTYHQCN</sequence>